<evidence type="ECO:0000313" key="10">
    <source>
        <dbReference type="Proteomes" id="UP000054350"/>
    </source>
</evidence>
<dbReference type="Pfam" id="PF05508">
    <property type="entry name" value="Ran-binding"/>
    <property type="match status" value="1"/>
</dbReference>
<feature type="compositionally biased region" description="Low complexity" evidence="7">
    <location>
        <begin position="800"/>
        <end position="819"/>
    </location>
</feature>
<dbReference type="PANTHER" id="PTHR31645">
    <property type="entry name" value="OLIGOPEPTIDE TRANSPORTER YGL114W-RELATED"/>
    <property type="match status" value="1"/>
</dbReference>
<dbReference type="STRING" id="578462.A0A0L0TDC8"/>
<dbReference type="GO" id="GO:0035673">
    <property type="term" value="F:oligopeptide transmembrane transporter activity"/>
    <property type="evidence" value="ECO:0007669"/>
    <property type="project" value="InterPro"/>
</dbReference>
<dbReference type="OrthoDB" id="77405at2759"/>
<feature type="transmembrane region" description="Helical" evidence="8">
    <location>
        <begin position="112"/>
        <end position="135"/>
    </location>
</feature>
<dbReference type="NCBIfam" id="TIGR00728">
    <property type="entry name" value="OPT_sfam"/>
    <property type="match status" value="1"/>
</dbReference>
<feature type="transmembrane region" description="Helical" evidence="8">
    <location>
        <begin position="251"/>
        <end position="269"/>
    </location>
</feature>
<dbReference type="VEuPathDB" id="FungiDB:AMAG_20604"/>
<comment type="similarity">
    <text evidence="2">Belongs to the oligopeptide OPT transporter family.</text>
</comment>
<sequence length="1347" mass="142013">MDTPTTRSLVLGLALGVIPIASNLYLGLKTGWGFGSEFFAILLGFPLLRFVDRTFYGADNTSTVTLQEHGLLVTVSVAVSNLTMSGYVNGIPALYKLGLLDPAAYPVDMARLVVWGTTVALVACFVALVMAPWFLKRRDLPFPSSVGAAHLLRQLHANAAALVAEGSAVVEGKVIPPLDDEKVARKRRESEVQQRTMVQCIVGSFLFLMVAFAIPAIKEYHLFWWLAGGPPRAGPHPTEGLAAIFYNMDRFHLFFSVSFAFFGAGMMMGVRTTTSFFFGSFLAWFGVGHWLVEKSGWVPNPYDPRTRRYSSPTSMDPSSPGAAYWLLWPGITILVTHAATDLVLNAAAYFINSVRGTVSGSRASSTTAVPDPNDMKGPPVVHGTHDVSGFAGRQVRVLKYVAAPMAVALCAIMTQATFRLSLGVARLAIGLGVALTYIATLASAVTDMNPSGTLAKVAKGVLAMVPATSLAQRQVTTVAGAMVAAGLSSQTVDLVSSFKLGQLCQMNVLAQVRTQLLGATLAAPLTALVFSLYVHAYPCILAERDDDCATQHGFSLTAANTWKVFAIAMADGPAAIAARVPPSALSACGVAAAAVVVTGVIRRMLLQPRGYGWIVPQWNAIGVAMLNPRTDYAFAAWLGALVSVVWQRQAPHAHDKLLFTVASGFIAGEGLWGLVAAVMNIGADLELERRSPAPARVALVGVPTETRKLAAPSTTQAAAAMAVPGGIDDLFGKLAIHAVTVVGKAAFGLAVKQAVGGLTAFAKQKLQVGSGSGAGNATSASTRAATPATPGAPERQGDGDASSPATNDTDAATDASAAAEQQRLRAEFERLDTQRRQLEQKVAILTPSIDMIQVVCAKSNHVGLHAVLTMAQDLHRDLDTLSAFLATALGSSDSVHSVSLAQVHAVSERVQAILAKIEDSVPYLNLAIAVSGVKLGGGTGSAGARAAAPASALSLSVLLNASALLQRAALAADEANDGSSTATVPMAFPCRVYRLFEASVRAEGRPNWTWKLEHLQSAVTVRWADPTVEGASGALVVTDRMGENDTLHWDLADLKRMLFTATGRLLNIPDSSPGAPVLVLHLDEYVALEILPPDEWDPTPSESESDDDDDEGDESDLGNDDAVDPDPDPVFRVPATPIRKPARRPTPPTSAMDDDDPLPVSHQLCLLEAVLRLITVERALATPHLAVPDDLLWAYLASDQMPDIGSAAVAAPVPLPPVYLSPAPASATAPSPAASRSRRSVGRSPAPPAPAERDETPPPQPRRKSRPSRRGLEHLQQVERTPAPVRVANLMNRFMHAAEVTGSSGAAPAGGTGESSTEVSPTRPARRSRRSQRGVRPAEVGEGGEEL</sequence>
<evidence type="ECO:0000256" key="2">
    <source>
        <dbReference type="ARBA" id="ARBA00008807"/>
    </source>
</evidence>
<feature type="region of interest" description="Disordered" evidence="7">
    <location>
        <begin position="1223"/>
        <end position="1285"/>
    </location>
</feature>
<feature type="region of interest" description="Disordered" evidence="7">
    <location>
        <begin position="1091"/>
        <end position="1157"/>
    </location>
</feature>
<feature type="transmembrane region" description="Helical" evidence="8">
    <location>
        <begin position="196"/>
        <end position="217"/>
    </location>
</feature>
<feature type="transmembrane region" description="Helical" evidence="8">
    <location>
        <begin position="424"/>
        <end position="446"/>
    </location>
</feature>
<dbReference type="InterPro" id="IPR004813">
    <property type="entry name" value="OPT"/>
</dbReference>
<feature type="region of interest" description="Disordered" evidence="7">
    <location>
        <begin position="1299"/>
        <end position="1347"/>
    </location>
</feature>
<gene>
    <name evidence="9" type="ORF">AMAG_20604</name>
</gene>
<dbReference type="eggNOG" id="ENOG502QUDW">
    <property type="taxonomic scope" value="Eukaryota"/>
</dbReference>
<protein>
    <submittedName>
        <fullName evidence="9">OPT superfamily oligopeptide transporters</fullName>
    </submittedName>
</protein>
<dbReference type="Pfam" id="PF03169">
    <property type="entry name" value="OPT"/>
    <property type="match status" value="1"/>
</dbReference>
<dbReference type="GO" id="GO:0000329">
    <property type="term" value="C:fungal-type vacuole membrane"/>
    <property type="evidence" value="ECO:0007669"/>
    <property type="project" value="TreeGrafter"/>
</dbReference>
<accession>A0A0L0TDC8</accession>
<keyword evidence="3" id="KW-0813">Transport</keyword>
<evidence type="ECO:0000256" key="6">
    <source>
        <dbReference type="ARBA" id="ARBA00023136"/>
    </source>
</evidence>
<feature type="transmembrane region" description="Helical" evidence="8">
    <location>
        <begin position="32"/>
        <end position="51"/>
    </location>
</feature>
<feature type="compositionally biased region" description="Low complexity" evidence="7">
    <location>
        <begin position="1314"/>
        <end position="1323"/>
    </location>
</feature>
<feature type="transmembrane region" description="Helical" evidence="8">
    <location>
        <begin position="71"/>
        <end position="92"/>
    </location>
</feature>
<feature type="transmembrane region" description="Helical" evidence="8">
    <location>
        <begin position="397"/>
        <end position="418"/>
    </location>
</feature>
<evidence type="ECO:0000313" key="9">
    <source>
        <dbReference type="EMBL" id="KNE72554.1"/>
    </source>
</evidence>
<evidence type="ECO:0000256" key="5">
    <source>
        <dbReference type="ARBA" id="ARBA00022989"/>
    </source>
</evidence>
<evidence type="ECO:0000256" key="8">
    <source>
        <dbReference type="SAM" id="Phobius"/>
    </source>
</evidence>
<dbReference type="PANTHER" id="PTHR31645:SF3">
    <property type="entry name" value="OLIGOPEPTIDE TRANSPORTER"/>
    <property type="match status" value="1"/>
</dbReference>
<reference evidence="10" key="2">
    <citation type="submission" date="2009-11" db="EMBL/GenBank/DDBJ databases">
        <title>The Genome Sequence of Allomyces macrogynus strain ATCC 38327.</title>
        <authorList>
            <consortium name="The Broad Institute Genome Sequencing Platform"/>
            <person name="Russ C."/>
            <person name="Cuomo C."/>
            <person name="Shea T."/>
            <person name="Young S.K."/>
            <person name="Zeng Q."/>
            <person name="Koehrsen M."/>
            <person name="Haas B."/>
            <person name="Borodovsky M."/>
            <person name="Guigo R."/>
            <person name="Alvarado L."/>
            <person name="Berlin A."/>
            <person name="Borenstein D."/>
            <person name="Chen Z."/>
            <person name="Engels R."/>
            <person name="Freedman E."/>
            <person name="Gellesch M."/>
            <person name="Goldberg J."/>
            <person name="Griggs A."/>
            <person name="Gujja S."/>
            <person name="Heiman D."/>
            <person name="Hepburn T."/>
            <person name="Howarth C."/>
            <person name="Jen D."/>
            <person name="Larson L."/>
            <person name="Lewis B."/>
            <person name="Mehta T."/>
            <person name="Park D."/>
            <person name="Pearson M."/>
            <person name="Roberts A."/>
            <person name="Saif S."/>
            <person name="Shenoy N."/>
            <person name="Sisk P."/>
            <person name="Stolte C."/>
            <person name="Sykes S."/>
            <person name="Walk T."/>
            <person name="White J."/>
            <person name="Yandava C."/>
            <person name="Burger G."/>
            <person name="Gray M.W."/>
            <person name="Holland P.W.H."/>
            <person name="King N."/>
            <person name="Lang F.B.F."/>
            <person name="Roger A.J."/>
            <person name="Ruiz-Trillo I."/>
            <person name="Lander E."/>
            <person name="Nusbaum C."/>
        </authorList>
    </citation>
    <scope>NUCLEOTIDE SEQUENCE [LARGE SCALE GENOMIC DNA]</scope>
    <source>
        <strain evidence="10">ATCC 38327</strain>
    </source>
</reference>
<dbReference type="InterPro" id="IPR045035">
    <property type="entry name" value="YSL-like"/>
</dbReference>
<keyword evidence="5 8" id="KW-1133">Transmembrane helix</keyword>
<feature type="transmembrane region" description="Helical" evidence="8">
    <location>
        <begin position="9"/>
        <end position="26"/>
    </location>
</feature>
<feature type="transmembrane region" description="Helical" evidence="8">
    <location>
        <begin position="516"/>
        <end position="536"/>
    </location>
</feature>
<comment type="subcellular location">
    <subcellularLocation>
        <location evidence="1">Membrane</location>
        <topology evidence="1">Multi-pass membrane protein</topology>
    </subcellularLocation>
</comment>
<reference evidence="9 10" key="1">
    <citation type="submission" date="2009-11" db="EMBL/GenBank/DDBJ databases">
        <title>Annotation of Allomyces macrogynus ATCC 38327.</title>
        <authorList>
            <consortium name="The Broad Institute Genome Sequencing Platform"/>
            <person name="Russ C."/>
            <person name="Cuomo C."/>
            <person name="Burger G."/>
            <person name="Gray M.W."/>
            <person name="Holland P.W.H."/>
            <person name="King N."/>
            <person name="Lang F.B.F."/>
            <person name="Roger A.J."/>
            <person name="Ruiz-Trillo I."/>
            <person name="Young S.K."/>
            <person name="Zeng Q."/>
            <person name="Gargeya S."/>
            <person name="Fitzgerald M."/>
            <person name="Haas B."/>
            <person name="Abouelleil A."/>
            <person name="Alvarado L."/>
            <person name="Arachchi H.M."/>
            <person name="Berlin A."/>
            <person name="Chapman S.B."/>
            <person name="Gearin G."/>
            <person name="Goldberg J."/>
            <person name="Griggs A."/>
            <person name="Gujja S."/>
            <person name="Hansen M."/>
            <person name="Heiman D."/>
            <person name="Howarth C."/>
            <person name="Larimer J."/>
            <person name="Lui A."/>
            <person name="MacDonald P.J.P."/>
            <person name="McCowen C."/>
            <person name="Montmayeur A."/>
            <person name="Murphy C."/>
            <person name="Neiman D."/>
            <person name="Pearson M."/>
            <person name="Priest M."/>
            <person name="Roberts A."/>
            <person name="Saif S."/>
            <person name="Shea T."/>
            <person name="Sisk P."/>
            <person name="Stolte C."/>
            <person name="Sykes S."/>
            <person name="Wortman J."/>
            <person name="Nusbaum C."/>
            <person name="Birren B."/>
        </authorList>
    </citation>
    <scope>NUCLEOTIDE SEQUENCE [LARGE SCALE GENOMIC DNA]</scope>
    <source>
        <strain evidence="9 10">ATCC 38327</strain>
    </source>
</reference>
<feature type="region of interest" description="Disordered" evidence="7">
    <location>
        <begin position="769"/>
        <end position="819"/>
    </location>
</feature>
<keyword evidence="4 8" id="KW-0812">Transmembrane</keyword>
<dbReference type="EMBL" id="GG745381">
    <property type="protein sequence ID" value="KNE72554.1"/>
    <property type="molecule type" value="Genomic_DNA"/>
</dbReference>
<keyword evidence="10" id="KW-1185">Reference proteome</keyword>
<keyword evidence="6 8" id="KW-0472">Membrane</keyword>
<feature type="compositionally biased region" description="Low complexity" evidence="7">
    <location>
        <begin position="775"/>
        <end position="793"/>
    </location>
</feature>
<dbReference type="Proteomes" id="UP000054350">
    <property type="component" value="Unassembled WGS sequence"/>
</dbReference>
<evidence type="ECO:0000256" key="1">
    <source>
        <dbReference type="ARBA" id="ARBA00004141"/>
    </source>
</evidence>
<organism evidence="9 10">
    <name type="scientific">Allomyces macrogynus (strain ATCC 38327)</name>
    <name type="common">Allomyces javanicus var. macrogynus</name>
    <dbReference type="NCBI Taxonomy" id="578462"/>
    <lineage>
        <taxon>Eukaryota</taxon>
        <taxon>Fungi</taxon>
        <taxon>Fungi incertae sedis</taxon>
        <taxon>Blastocladiomycota</taxon>
        <taxon>Blastocladiomycetes</taxon>
        <taxon>Blastocladiales</taxon>
        <taxon>Blastocladiaceae</taxon>
        <taxon>Allomyces</taxon>
    </lineage>
</organism>
<feature type="compositionally biased region" description="Acidic residues" evidence="7">
    <location>
        <begin position="1092"/>
        <end position="1127"/>
    </location>
</feature>
<feature type="transmembrane region" description="Helical" evidence="8">
    <location>
        <begin position="325"/>
        <end position="351"/>
    </location>
</feature>
<feature type="compositionally biased region" description="Basic residues" evidence="7">
    <location>
        <begin position="1324"/>
        <end position="1333"/>
    </location>
</feature>
<dbReference type="InterPro" id="IPR008812">
    <property type="entry name" value="Ran_GTP-bd-rel"/>
</dbReference>
<evidence type="ECO:0000256" key="4">
    <source>
        <dbReference type="ARBA" id="ARBA00022692"/>
    </source>
</evidence>
<proteinExistence type="inferred from homology"/>
<feature type="transmembrane region" description="Helical" evidence="8">
    <location>
        <begin position="583"/>
        <end position="601"/>
    </location>
</feature>
<feature type="transmembrane region" description="Helical" evidence="8">
    <location>
        <begin position="657"/>
        <end position="679"/>
    </location>
</feature>
<feature type="transmembrane region" description="Helical" evidence="8">
    <location>
        <begin position="276"/>
        <end position="292"/>
    </location>
</feature>
<evidence type="ECO:0000256" key="7">
    <source>
        <dbReference type="SAM" id="MobiDB-lite"/>
    </source>
</evidence>
<feature type="compositionally biased region" description="Low complexity" evidence="7">
    <location>
        <begin position="1223"/>
        <end position="1235"/>
    </location>
</feature>
<name>A0A0L0TDC8_ALLM3</name>
<evidence type="ECO:0000256" key="3">
    <source>
        <dbReference type="ARBA" id="ARBA00022448"/>
    </source>
</evidence>